<dbReference type="HOGENOM" id="CLU_042644_0_0_11"/>
<accession>F8JKV5</accession>
<dbReference type="Pfam" id="PF05834">
    <property type="entry name" value="Lycopene_cycl"/>
    <property type="match status" value="1"/>
</dbReference>
<dbReference type="RefSeq" id="WP_014150701.1">
    <property type="nucleotide sequence ID" value="NC_016113.1"/>
</dbReference>
<dbReference type="Gene3D" id="3.50.50.60">
    <property type="entry name" value="FAD/NAD(P)-binding domain"/>
    <property type="match status" value="1"/>
</dbReference>
<organism evidence="1 2">
    <name type="scientific">Streptantibioticus cattleyicolor (strain ATCC 35852 / DSM 46488 / JCM 4925 / NBRC 14057 / NRRL 8057)</name>
    <name type="common">Streptomyces cattleya</name>
    <dbReference type="NCBI Taxonomy" id="1003195"/>
    <lineage>
        <taxon>Bacteria</taxon>
        <taxon>Bacillati</taxon>
        <taxon>Actinomycetota</taxon>
        <taxon>Actinomycetes</taxon>
        <taxon>Kitasatosporales</taxon>
        <taxon>Streptomycetaceae</taxon>
        <taxon>Streptantibioticus</taxon>
    </lineage>
</organism>
<dbReference type="OrthoDB" id="24355at2"/>
<evidence type="ECO:0000313" key="1">
    <source>
        <dbReference type="EMBL" id="AEW99690.1"/>
    </source>
</evidence>
<dbReference type="KEGG" id="scy:SCATT_p14970"/>
<keyword evidence="2" id="KW-1185">Reference proteome</keyword>
<accession>G8XGP1</accession>
<dbReference type="InterPro" id="IPR036188">
    <property type="entry name" value="FAD/NAD-bd_sf"/>
</dbReference>
<gene>
    <name evidence="1" type="ordered locus">SCATT_p14970</name>
</gene>
<protein>
    <submittedName>
        <fullName evidence="1">Lycopene cyclase</fullName>
    </submittedName>
</protein>
<dbReference type="SUPFAM" id="SSF51905">
    <property type="entry name" value="FAD/NAD(P)-binding domain"/>
    <property type="match status" value="1"/>
</dbReference>
<sequence>MRDAEVVVVGTGAAGLCLAYRLTDPALARRVGVLLVGAPPGELRPADRTWCYWEEGGGDFDGALTAVWDRLRVRGADGGAPVTVRPGPLRYKMLRSPDLERLVAGRLAAAPGARRVTAVVEEVRDDGGGVLVRGRTGDGEAVVWRARWAFDSRPPKTLPPARTTLVQHFQGWFVRSSRAVFDPDTAELMDFRTRQPRHGLSFGYVLPLGPCEALVEYTEFSAAPLDAEGYHDALDHYLHRVLGTGPVEVTATERGAIPMTDGRFPRRAGASVFRIGTAGGATRPATGYTFAAVQRQSRAVAAALAAGRVPVPPPPYPRRALAMDAVLLRALDTGRVDGPALLTGLFRRVPAPRLLRFLDGRTRLAEDIAVGLRTPVPPMLRTAVELPLLRRRPPAPYGPCRGRT</sequence>
<evidence type="ECO:0000313" key="2">
    <source>
        <dbReference type="Proteomes" id="UP000007842"/>
    </source>
</evidence>
<dbReference type="AlphaFoldDB" id="F8JKV5"/>
<dbReference type="EMBL" id="CP003229">
    <property type="protein sequence ID" value="AEW99690.1"/>
    <property type="molecule type" value="Genomic_DNA"/>
</dbReference>
<dbReference type="Proteomes" id="UP000007842">
    <property type="component" value="Plasmid pSCATT"/>
</dbReference>
<reference evidence="2" key="1">
    <citation type="submission" date="2011-12" db="EMBL/GenBank/DDBJ databases">
        <title>Complete genome sequence of Streptomyces cattleya strain DSM 46488.</title>
        <authorList>
            <person name="Ou H.-Y."/>
            <person name="Li P."/>
            <person name="Zhao C."/>
            <person name="O'Hagan D."/>
            <person name="Deng Z."/>
        </authorList>
    </citation>
    <scope>NUCLEOTIDE SEQUENCE [LARGE SCALE GENOMIC DNA]</scope>
    <source>
        <strain evidence="2">ATCC 35852 / DSM 46488 / JCM 4925 / NBRC 14057 / NRRL 8057</strain>
        <plasmid evidence="2">Plasmid pSCATT</plasmid>
    </source>
</reference>
<geneLocation type="plasmid" evidence="1 2">
    <name>pSCATT</name>
</geneLocation>
<name>F8JKV5_STREN</name>
<proteinExistence type="predicted"/>
<keyword evidence="1" id="KW-0614">Plasmid</keyword>
<dbReference type="KEGG" id="sct:SCAT_p0246"/>
<dbReference type="PATRIC" id="fig|1003195.11.peg.232"/>